<dbReference type="Proteomes" id="UP000548476">
    <property type="component" value="Unassembled WGS sequence"/>
</dbReference>
<dbReference type="SUPFAM" id="SSF56112">
    <property type="entry name" value="Protein kinase-like (PK-like)"/>
    <property type="match status" value="1"/>
</dbReference>
<proteinExistence type="predicted"/>
<protein>
    <recommendedName>
        <fullName evidence="3">Aminoglycoside phosphotransferase domain-containing protein</fullName>
    </recommendedName>
</protein>
<evidence type="ECO:0000313" key="2">
    <source>
        <dbReference type="Proteomes" id="UP000548476"/>
    </source>
</evidence>
<accession>A0A841FJR1</accession>
<dbReference type="InterPro" id="IPR011009">
    <property type="entry name" value="Kinase-like_dom_sf"/>
</dbReference>
<dbReference type="RefSeq" id="WP_184786249.1">
    <property type="nucleotide sequence ID" value="NZ_BONT01000097.1"/>
</dbReference>
<name>A0A841FJR1_9ACTN</name>
<comment type="caution">
    <text evidence="1">The sequence shown here is derived from an EMBL/GenBank/DDBJ whole genome shotgun (WGS) entry which is preliminary data.</text>
</comment>
<evidence type="ECO:0008006" key="3">
    <source>
        <dbReference type="Google" id="ProtNLM"/>
    </source>
</evidence>
<sequence>MTNDNTARRAEYVNEVLPILYPDPWRRDGSGAPGDDTAVRMIAVPNIRRPRLLVPANSPKVAAAALARYARPPSRLARLKRDAAVLALRTGMSRLLLRDRITVTTTDPDADSLSGYLSGVLDTPLHISVHIGPARANRKPVVQLLTEHGQTIAFAKIGVNPLTQRLVAEETEALQRLAKAELVKVTVPGVRHAGVWREHQVLVQQALPIWTDRVAVAPGRLAEAMREIATLEGVHNRRLDESDYLATLRDRIDALDDTADARELRAAAVELLDAAAGERVTFGAWHGDWTPWNMAMLADTCLVWDWERFCLEAPVGFDALHYRLQHDIVIARRDPSAAVDHCINKAGALLAPFFPANPAPAPARLARLTALLYLIDLATRYLTDRQAEAGARLGALGTWLLPVLVRRVAAFATPDADVVGPTSPEGN</sequence>
<reference evidence="1 2" key="1">
    <citation type="submission" date="2020-08" db="EMBL/GenBank/DDBJ databases">
        <title>Genomic Encyclopedia of Type Strains, Phase IV (KMG-IV): sequencing the most valuable type-strain genomes for metagenomic binning, comparative biology and taxonomic classification.</title>
        <authorList>
            <person name="Goeker M."/>
        </authorList>
    </citation>
    <scope>NUCLEOTIDE SEQUENCE [LARGE SCALE GENOMIC DNA]</scope>
    <source>
        <strain evidence="1 2">YIM 65646</strain>
    </source>
</reference>
<keyword evidence="2" id="KW-1185">Reference proteome</keyword>
<gene>
    <name evidence="1" type="ORF">HNR73_001234</name>
</gene>
<dbReference type="AlphaFoldDB" id="A0A841FJR1"/>
<evidence type="ECO:0000313" key="1">
    <source>
        <dbReference type="EMBL" id="MBB6033387.1"/>
    </source>
</evidence>
<dbReference type="EMBL" id="JACHGT010000002">
    <property type="protein sequence ID" value="MBB6033387.1"/>
    <property type="molecule type" value="Genomic_DNA"/>
</dbReference>
<organism evidence="1 2">
    <name type="scientific">Phytomonospora endophytica</name>
    <dbReference type="NCBI Taxonomy" id="714109"/>
    <lineage>
        <taxon>Bacteria</taxon>
        <taxon>Bacillati</taxon>
        <taxon>Actinomycetota</taxon>
        <taxon>Actinomycetes</taxon>
        <taxon>Micromonosporales</taxon>
        <taxon>Micromonosporaceae</taxon>
        <taxon>Phytomonospora</taxon>
    </lineage>
</organism>